<organism evidence="2 3">
    <name type="scientific">Elysia marginata</name>
    <dbReference type="NCBI Taxonomy" id="1093978"/>
    <lineage>
        <taxon>Eukaryota</taxon>
        <taxon>Metazoa</taxon>
        <taxon>Spiralia</taxon>
        <taxon>Lophotrochozoa</taxon>
        <taxon>Mollusca</taxon>
        <taxon>Gastropoda</taxon>
        <taxon>Heterobranchia</taxon>
        <taxon>Euthyneura</taxon>
        <taxon>Panpulmonata</taxon>
        <taxon>Sacoglossa</taxon>
        <taxon>Placobranchoidea</taxon>
        <taxon>Plakobranchidae</taxon>
        <taxon>Elysia</taxon>
    </lineage>
</organism>
<keyword evidence="3" id="KW-1185">Reference proteome</keyword>
<keyword evidence="1" id="KW-0812">Transmembrane</keyword>
<accession>A0AAV4JAV5</accession>
<evidence type="ECO:0000313" key="3">
    <source>
        <dbReference type="Proteomes" id="UP000762676"/>
    </source>
</evidence>
<dbReference type="AlphaFoldDB" id="A0AAV4JAV5"/>
<comment type="caution">
    <text evidence="2">The sequence shown here is derived from an EMBL/GenBank/DDBJ whole genome shotgun (WGS) entry which is preliminary data.</text>
</comment>
<keyword evidence="1" id="KW-0472">Membrane</keyword>
<dbReference type="EMBL" id="BMAT01006759">
    <property type="protein sequence ID" value="GFS19435.1"/>
    <property type="molecule type" value="Genomic_DNA"/>
</dbReference>
<proteinExistence type="predicted"/>
<feature type="transmembrane region" description="Helical" evidence="1">
    <location>
        <begin position="34"/>
        <end position="54"/>
    </location>
</feature>
<sequence>MADNEDSDNVETTPANDVVVTKYKMAGDMVNGKYYFIIYSAFVVAIVLNSLNLMKGFMSRLSFSFALLWLSSSLVTKVALNHLLSLWLVTVVELLDITNLGLDS</sequence>
<gene>
    <name evidence="2" type="ORF">ElyMa_003289300</name>
</gene>
<evidence type="ECO:0000313" key="2">
    <source>
        <dbReference type="EMBL" id="GFS19435.1"/>
    </source>
</evidence>
<keyword evidence="1" id="KW-1133">Transmembrane helix</keyword>
<protein>
    <submittedName>
        <fullName evidence="2">Uncharacterized protein</fullName>
    </submittedName>
</protein>
<feature type="transmembrane region" description="Helical" evidence="1">
    <location>
        <begin position="66"/>
        <end position="89"/>
    </location>
</feature>
<name>A0AAV4JAV5_9GAST</name>
<evidence type="ECO:0000256" key="1">
    <source>
        <dbReference type="SAM" id="Phobius"/>
    </source>
</evidence>
<reference evidence="2 3" key="1">
    <citation type="journal article" date="2021" name="Elife">
        <title>Chloroplast acquisition without the gene transfer in kleptoplastic sea slugs, Plakobranchus ocellatus.</title>
        <authorList>
            <person name="Maeda T."/>
            <person name="Takahashi S."/>
            <person name="Yoshida T."/>
            <person name="Shimamura S."/>
            <person name="Takaki Y."/>
            <person name="Nagai Y."/>
            <person name="Toyoda A."/>
            <person name="Suzuki Y."/>
            <person name="Arimoto A."/>
            <person name="Ishii H."/>
            <person name="Satoh N."/>
            <person name="Nishiyama T."/>
            <person name="Hasebe M."/>
            <person name="Maruyama T."/>
            <person name="Minagawa J."/>
            <person name="Obokata J."/>
            <person name="Shigenobu S."/>
        </authorList>
    </citation>
    <scope>NUCLEOTIDE SEQUENCE [LARGE SCALE GENOMIC DNA]</scope>
</reference>
<dbReference type="Proteomes" id="UP000762676">
    <property type="component" value="Unassembled WGS sequence"/>
</dbReference>